<proteinExistence type="predicted"/>
<reference evidence="2" key="1">
    <citation type="submission" date="2016-10" db="EMBL/GenBank/DDBJ databases">
        <authorList>
            <person name="Varghese N."/>
            <person name="Submissions S."/>
        </authorList>
    </citation>
    <scope>NUCLEOTIDE SEQUENCE [LARGE SCALE GENOMIC DNA]</scope>
    <source>
        <strain evidence="2">Nm44</strain>
    </source>
</reference>
<evidence type="ECO:0000313" key="1">
    <source>
        <dbReference type="EMBL" id="SFM95663.1"/>
    </source>
</evidence>
<dbReference type="Proteomes" id="UP000183287">
    <property type="component" value="Unassembled WGS sequence"/>
</dbReference>
<keyword evidence="2" id="KW-1185">Reference proteome</keyword>
<sequence length="275" mass="29188">MISHNIFDVKLARITLMIIALIWLGMSSAIAEPPTNDDFASATIATEPLPFVNTINTSEAITAEDDPYCSGQGPTVWYSFTPSENMRIQANSFGSDYDTTLSVYTGIRGNLLQIACNDDTAGLQSSVSFDAVAGQTYYFMAGAFGSGPGGNLVFTVQVAPPPLTIDLIIDPVGSFDRLGSATIRGTISCSSPTFVNLFGEVKQEAGRLFVRGAFGTYLECNGNTPWEVTINDQNGKFAGGPIKASARANAYDQNTGEFSQDSADAIVQLRGSGKP</sequence>
<dbReference type="EMBL" id="FOUB01000075">
    <property type="protein sequence ID" value="SFM95663.1"/>
    <property type="molecule type" value="Genomic_DNA"/>
</dbReference>
<accession>A0A1I4V3G3</accession>
<dbReference type="Gene3D" id="2.60.120.380">
    <property type="match status" value="1"/>
</dbReference>
<evidence type="ECO:0000313" key="2">
    <source>
        <dbReference type="Proteomes" id="UP000183287"/>
    </source>
</evidence>
<dbReference type="OrthoDB" id="7220105at2"/>
<evidence type="ECO:0008006" key="3">
    <source>
        <dbReference type="Google" id="ProtNLM"/>
    </source>
</evidence>
<dbReference type="AlphaFoldDB" id="A0A1I4V3G3"/>
<protein>
    <recommendedName>
        <fullName evidence="3">Peptidase C-terminal archaeal/bacterial domain-containing protein</fullName>
    </recommendedName>
</protein>
<name>A0A1I4V3G3_9PROT</name>
<dbReference type="RefSeq" id="WP_074906882.1">
    <property type="nucleotide sequence ID" value="NZ_FOUB01000075.1"/>
</dbReference>
<gene>
    <name evidence="1" type="ORF">SAMN05421863_107515</name>
</gene>
<organism evidence="1 2">
    <name type="scientific">Nitrosomonas communis</name>
    <dbReference type="NCBI Taxonomy" id="44574"/>
    <lineage>
        <taxon>Bacteria</taxon>
        <taxon>Pseudomonadati</taxon>
        <taxon>Pseudomonadota</taxon>
        <taxon>Betaproteobacteria</taxon>
        <taxon>Nitrosomonadales</taxon>
        <taxon>Nitrosomonadaceae</taxon>
        <taxon>Nitrosomonas</taxon>
    </lineage>
</organism>